<feature type="non-terminal residue" evidence="2">
    <location>
        <position position="106"/>
    </location>
</feature>
<dbReference type="EMBL" id="HACG01020113">
    <property type="protein sequence ID" value="CEK66978.1"/>
    <property type="molecule type" value="Transcribed_RNA"/>
</dbReference>
<keyword evidence="1" id="KW-0472">Membrane</keyword>
<reference evidence="2" key="1">
    <citation type="submission" date="2014-12" db="EMBL/GenBank/DDBJ databases">
        <title>Insight into the proteome of Arion vulgaris.</title>
        <authorList>
            <person name="Aradska J."/>
            <person name="Bulat T."/>
            <person name="Smidak R."/>
            <person name="Sarate P."/>
            <person name="Gangsoo J."/>
            <person name="Sialana F."/>
            <person name="Bilban M."/>
            <person name="Lubec G."/>
        </authorList>
    </citation>
    <scope>NUCLEOTIDE SEQUENCE</scope>
    <source>
        <tissue evidence="2">Skin</tissue>
    </source>
</reference>
<sequence>LHEYKKCQYSSEDHMLDRYSIENHHHRAKRRTRCDDDPDEDDKGKIVVCVVSCVLALGLIVFLVCFLVYFVDENDMEEKHLLGDDENYTQLMNEVYYRRVSDVIRF</sequence>
<name>A0A0B6ZEP3_9EUPU</name>
<gene>
    <name evidence="2" type="primary">ORF60874</name>
</gene>
<evidence type="ECO:0000313" key="2">
    <source>
        <dbReference type="EMBL" id="CEK66978.1"/>
    </source>
</evidence>
<proteinExistence type="predicted"/>
<feature type="non-terminal residue" evidence="2">
    <location>
        <position position="1"/>
    </location>
</feature>
<accession>A0A0B6ZEP3</accession>
<protein>
    <submittedName>
        <fullName evidence="2">Uncharacterized protein</fullName>
    </submittedName>
</protein>
<keyword evidence="1" id="KW-1133">Transmembrane helix</keyword>
<organism evidence="2">
    <name type="scientific">Arion vulgaris</name>
    <dbReference type="NCBI Taxonomy" id="1028688"/>
    <lineage>
        <taxon>Eukaryota</taxon>
        <taxon>Metazoa</taxon>
        <taxon>Spiralia</taxon>
        <taxon>Lophotrochozoa</taxon>
        <taxon>Mollusca</taxon>
        <taxon>Gastropoda</taxon>
        <taxon>Heterobranchia</taxon>
        <taxon>Euthyneura</taxon>
        <taxon>Panpulmonata</taxon>
        <taxon>Eupulmonata</taxon>
        <taxon>Stylommatophora</taxon>
        <taxon>Helicina</taxon>
        <taxon>Arionoidea</taxon>
        <taxon>Arionidae</taxon>
        <taxon>Arion</taxon>
    </lineage>
</organism>
<keyword evidence="1" id="KW-0812">Transmembrane</keyword>
<dbReference type="AlphaFoldDB" id="A0A0B6ZEP3"/>
<feature type="transmembrane region" description="Helical" evidence="1">
    <location>
        <begin position="45"/>
        <end position="71"/>
    </location>
</feature>
<evidence type="ECO:0000256" key="1">
    <source>
        <dbReference type="SAM" id="Phobius"/>
    </source>
</evidence>